<organism evidence="4 5">
    <name type="scientific">Helicocarpus griseus UAMH5409</name>
    <dbReference type="NCBI Taxonomy" id="1447875"/>
    <lineage>
        <taxon>Eukaryota</taxon>
        <taxon>Fungi</taxon>
        <taxon>Dikarya</taxon>
        <taxon>Ascomycota</taxon>
        <taxon>Pezizomycotina</taxon>
        <taxon>Eurotiomycetes</taxon>
        <taxon>Eurotiomycetidae</taxon>
        <taxon>Onygenales</taxon>
        <taxon>Ajellomycetaceae</taxon>
        <taxon>Helicocarpus</taxon>
    </lineage>
</organism>
<dbReference type="AlphaFoldDB" id="A0A2B7XSQ1"/>
<feature type="domain" description="FAD-binding FR-type" evidence="3">
    <location>
        <begin position="19"/>
        <end position="151"/>
    </location>
</feature>
<dbReference type="InterPro" id="IPR052128">
    <property type="entry name" value="Oxidoreductase_NAD-binding"/>
</dbReference>
<dbReference type="PANTHER" id="PTHR46505">
    <property type="entry name" value="OXIDOREDUCTASE NAD-BINDING DOMAIN-CONTAINING PROTEIN 1"/>
    <property type="match status" value="1"/>
</dbReference>
<comment type="caution">
    <text evidence="4">The sequence shown here is derived from an EMBL/GenBank/DDBJ whole genome shotgun (WGS) entry which is preliminary data.</text>
</comment>
<gene>
    <name evidence="4" type="ORF">AJ79_04768</name>
</gene>
<keyword evidence="5" id="KW-1185">Reference proteome</keyword>
<dbReference type="Proteomes" id="UP000223968">
    <property type="component" value="Unassembled WGS sequence"/>
</dbReference>
<dbReference type="EMBL" id="PDNB01000070">
    <property type="protein sequence ID" value="PGH11628.1"/>
    <property type="molecule type" value="Genomic_DNA"/>
</dbReference>
<dbReference type="SUPFAM" id="SSF52343">
    <property type="entry name" value="Ferredoxin reductase-like, C-terminal NADP-linked domain"/>
    <property type="match status" value="1"/>
</dbReference>
<protein>
    <recommendedName>
        <fullName evidence="3">FAD-binding FR-type domain-containing protein</fullName>
    </recommendedName>
</protein>
<dbReference type="STRING" id="1447875.A0A2B7XSQ1"/>
<dbReference type="Gene3D" id="3.40.50.80">
    <property type="entry name" value="Nucleotide-binding domain of ferredoxin-NADP reductase (FNR) module"/>
    <property type="match status" value="1"/>
</dbReference>
<evidence type="ECO:0000256" key="2">
    <source>
        <dbReference type="ARBA" id="ARBA00023027"/>
    </source>
</evidence>
<dbReference type="CDD" id="cd00322">
    <property type="entry name" value="FNR_like"/>
    <property type="match status" value="1"/>
</dbReference>
<evidence type="ECO:0000256" key="1">
    <source>
        <dbReference type="ARBA" id="ARBA00023002"/>
    </source>
</evidence>
<proteinExistence type="predicted"/>
<sequence length="333" mass="36829">MTTVSIPHEQRTAQEPRQNTLYKVRLSKITNANPTVRLLRLAVGSALSSEQEGDCKSNNPAQLAPFHFLPGQWLDVHVPSVERAGGFTITSTPQDAQQLSLESNEKEPYVELAIQDSPSSPPAAWLWRPENEILGQELGVRVGGSFTWPPPDTPPEEIERAVFVAGGVGINPLISMLSHIFQNPSTLPHSPPIHLLYSTRLPTTPTQGEDISNHLNQVLFLPRLRNIMKFQQQQNQALRLHLHIFITNLPKTPCNPPPDFALHDRRITMADLRDVVCGRKDAAKSGGGPSGDRTVCYVCGPPNMTDEFVAGIEGLLGPAEKGRGKRVFCEKWW</sequence>
<keyword evidence="1" id="KW-0560">Oxidoreductase</keyword>
<dbReference type="OrthoDB" id="436496at2759"/>
<accession>A0A2B7XSQ1</accession>
<dbReference type="GO" id="GO:0016491">
    <property type="term" value="F:oxidoreductase activity"/>
    <property type="evidence" value="ECO:0007669"/>
    <property type="project" value="UniProtKB-KW"/>
</dbReference>
<dbReference type="InterPro" id="IPR039261">
    <property type="entry name" value="FNR_nucleotide-bd"/>
</dbReference>
<keyword evidence="2" id="KW-0520">NAD</keyword>
<evidence type="ECO:0000313" key="4">
    <source>
        <dbReference type="EMBL" id="PGH11628.1"/>
    </source>
</evidence>
<dbReference type="InterPro" id="IPR017927">
    <property type="entry name" value="FAD-bd_FR_type"/>
</dbReference>
<evidence type="ECO:0000313" key="5">
    <source>
        <dbReference type="Proteomes" id="UP000223968"/>
    </source>
</evidence>
<name>A0A2B7XSQ1_9EURO</name>
<dbReference type="GO" id="GO:0005739">
    <property type="term" value="C:mitochondrion"/>
    <property type="evidence" value="ECO:0007669"/>
    <property type="project" value="TreeGrafter"/>
</dbReference>
<reference evidence="4 5" key="1">
    <citation type="submission" date="2017-10" db="EMBL/GenBank/DDBJ databases">
        <title>Comparative genomics in systemic dimorphic fungi from Ajellomycetaceae.</title>
        <authorList>
            <person name="Munoz J.F."/>
            <person name="Mcewen J.G."/>
            <person name="Clay O.K."/>
            <person name="Cuomo C.A."/>
        </authorList>
    </citation>
    <scope>NUCLEOTIDE SEQUENCE [LARGE SCALE GENOMIC DNA]</scope>
    <source>
        <strain evidence="4 5">UAMH5409</strain>
    </source>
</reference>
<dbReference type="PANTHER" id="PTHR46505:SF1">
    <property type="entry name" value="OXIDOREDUCTASE NAD-BINDING DOMAIN-CONTAINING PROTEIN 1"/>
    <property type="match status" value="1"/>
</dbReference>
<dbReference type="PROSITE" id="PS51384">
    <property type="entry name" value="FAD_FR"/>
    <property type="match status" value="1"/>
</dbReference>
<evidence type="ECO:0000259" key="3">
    <source>
        <dbReference type="PROSITE" id="PS51384"/>
    </source>
</evidence>